<evidence type="ECO:0000313" key="4">
    <source>
        <dbReference type="Proteomes" id="UP001151760"/>
    </source>
</evidence>
<dbReference type="Proteomes" id="UP001151760">
    <property type="component" value="Unassembled WGS sequence"/>
</dbReference>
<reference evidence="3" key="1">
    <citation type="journal article" date="2022" name="Int. J. Mol. Sci.">
        <title>Draft Genome of Tanacetum Coccineum: Genomic Comparison of Closely Related Tanacetum-Family Plants.</title>
        <authorList>
            <person name="Yamashiro T."/>
            <person name="Shiraishi A."/>
            <person name="Nakayama K."/>
            <person name="Satake H."/>
        </authorList>
    </citation>
    <scope>NUCLEOTIDE SEQUENCE</scope>
</reference>
<feature type="region of interest" description="Disordered" evidence="1">
    <location>
        <begin position="31"/>
        <end position="126"/>
    </location>
</feature>
<dbReference type="EMBL" id="BQNB010013245">
    <property type="protein sequence ID" value="GJT13639.1"/>
    <property type="molecule type" value="Genomic_DNA"/>
</dbReference>
<feature type="compositionally biased region" description="Pro residues" evidence="1">
    <location>
        <begin position="113"/>
        <end position="126"/>
    </location>
</feature>
<reference evidence="3" key="2">
    <citation type="submission" date="2022-01" db="EMBL/GenBank/DDBJ databases">
        <authorList>
            <person name="Yamashiro T."/>
            <person name="Shiraishi A."/>
            <person name="Satake H."/>
            <person name="Nakayama K."/>
        </authorList>
    </citation>
    <scope>NUCLEOTIDE SEQUENCE</scope>
</reference>
<accession>A0ABQ5BHC9</accession>
<proteinExistence type="predicted"/>
<sequence>MPTPRTFIMSRTGLFILLIILSDFEDDDTTLPVVSAPSSPDRVPASSSYSPDSDSDFEPTKDDSSDKNLSETAKSPQTQSALTPFVQSPSATSPSSPPPSFLPSLSRKRSRSPSPPLPPVSPPLPPLPSSLLSNMLLPCKRVRMTSPETAAATETTMPGLAASACILRVTGETAKETIPLLLARLTRYDGVIDHVCEQLQKMSRERVEAIEDDMETLQAISTYAENRITGFLDARDADLLEIAELRSRA</sequence>
<evidence type="ECO:0000313" key="3">
    <source>
        <dbReference type="EMBL" id="GJT13639.1"/>
    </source>
</evidence>
<comment type="caution">
    <text evidence="3">The sequence shown here is derived from an EMBL/GenBank/DDBJ whole genome shotgun (WGS) entry which is preliminary data.</text>
</comment>
<protein>
    <submittedName>
        <fullName evidence="3">Uncharacterized protein</fullName>
    </submittedName>
</protein>
<organism evidence="3 4">
    <name type="scientific">Tanacetum coccineum</name>
    <dbReference type="NCBI Taxonomy" id="301880"/>
    <lineage>
        <taxon>Eukaryota</taxon>
        <taxon>Viridiplantae</taxon>
        <taxon>Streptophyta</taxon>
        <taxon>Embryophyta</taxon>
        <taxon>Tracheophyta</taxon>
        <taxon>Spermatophyta</taxon>
        <taxon>Magnoliopsida</taxon>
        <taxon>eudicotyledons</taxon>
        <taxon>Gunneridae</taxon>
        <taxon>Pentapetalae</taxon>
        <taxon>asterids</taxon>
        <taxon>campanulids</taxon>
        <taxon>Asterales</taxon>
        <taxon>Asteraceae</taxon>
        <taxon>Asteroideae</taxon>
        <taxon>Anthemideae</taxon>
        <taxon>Anthemidinae</taxon>
        <taxon>Tanacetum</taxon>
    </lineage>
</organism>
<name>A0ABQ5BHC9_9ASTR</name>
<keyword evidence="2" id="KW-0732">Signal</keyword>
<feature type="chain" id="PRO_5046456183" evidence="2">
    <location>
        <begin position="25"/>
        <end position="249"/>
    </location>
</feature>
<evidence type="ECO:0000256" key="1">
    <source>
        <dbReference type="SAM" id="MobiDB-lite"/>
    </source>
</evidence>
<gene>
    <name evidence="3" type="ORF">Tco_0860681</name>
</gene>
<feature type="compositionally biased region" description="Polar residues" evidence="1">
    <location>
        <begin position="70"/>
        <end position="87"/>
    </location>
</feature>
<feature type="signal peptide" evidence="2">
    <location>
        <begin position="1"/>
        <end position="24"/>
    </location>
</feature>
<feature type="compositionally biased region" description="Basic and acidic residues" evidence="1">
    <location>
        <begin position="58"/>
        <end position="69"/>
    </location>
</feature>
<keyword evidence="4" id="KW-1185">Reference proteome</keyword>
<evidence type="ECO:0000256" key="2">
    <source>
        <dbReference type="SAM" id="SignalP"/>
    </source>
</evidence>